<feature type="domain" description="Aminotransferase class I/classII large" evidence="7">
    <location>
        <begin position="49"/>
        <end position="382"/>
    </location>
</feature>
<dbReference type="InterPro" id="IPR015421">
    <property type="entry name" value="PyrdxlP-dep_Trfase_major"/>
</dbReference>
<evidence type="ECO:0000313" key="8">
    <source>
        <dbReference type="EMBL" id="SLN47188.1"/>
    </source>
</evidence>
<protein>
    <submittedName>
        <fullName evidence="8">2-aminoadipate transaminase</fullName>
        <ecNumber evidence="8">2.6.1.39</ecNumber>
    </submittedName>
</protein>
<dbReference type="CDD" id="cd00609">
    <property type="entry name" value="AAT_like"/>
    <property type="match status" value="1"/>
</dbReference>
<evidence type="ECO:0000256" key="4">
    <source>
        <dbReference type="ARBA" id="ARBA00022576"/>
    </source>
</evidence>
<dbReference type="GO" id="GO:1901605">
    <property type="term" value="P:alpha-amino acid metabolic process"/>
    <property type="evidence" value="ECO:0007669"/>
    <property type="project" value="TreeGrafter"/>
</dbReference>
<keyword evidence="9" id="KW-1185">Reference proteome</keyword>
<dbReference type="Pfam" id="PF00155">
    <property type="entry name" value="Aminotran_1_2"/>
    <property type="match status" value="1"/>
</dbReference>
<dbReference type="InParanoid" id="A0A1Y5ST46"/>
<evidence type="ECO:0000256" key="3">
    <source>
        <dbReference type="ARBA" id="ARBA00011738"/>
    </source>
</evidence>
<dbReference type="Gene3D" id="3.90.1150.10">
    <property type="entry name" value="Aspartate Aminotransferase, domain 1"/>
    <property type="match status" value="1"/>
</dbReference>
<keyword evidence="6" id="KW-0663">Pyridoxal phosphate</keyword>
<comment type="similarity">
    <text evidence="2">Belongs to the class-I pyridoxal-phosphate-dependent aminotransferase family.</text>
</comment>
<dbReference type="InterPro" id="IPR050859">
    <property type="entry name" value="Class-I_PLP-dep_aminotransf"/>
</dbReference>
<dbReference type="Gene3D" id="3.40.640.10">
    <property type="entry name" value="Type I PLP-dependent aspartate aminotransferase-like (Major domain)"/>
    <property type="match status" value="1"/>
</dbReference>
<dbReference type="FunFam" id="3.40.640.10:FF:000053">
    <property type="entry name" value="Aminotransferase, class I"/>
    <property type="match status" value="1"/>
</dbReference>
<dbReference type="PANTHER" id="PTHR42790">
    <property type="entry name" value="AMINOTRANSFERASE"/>
    <property type="match status" value="1"/>
</dbReference>
<evidence type="ECO:0000259" key="7">
    <source>
        <dbReference type="Pfam" id="PF00155"/>
    </source>
</evidence>
<dbReference type="GO" id="GO:0030170">
    <property type="term" value="F:pyridoxal phosphate binding"/>
    <property type="evidence" value="ECO:0007669"/>
    <property type="project" value="InterPro"/>
</dbReference>
<dbReference type="InterPro" id="IPR004839">
    <property type="entry name" value="Aminotransferase_I/II_large"/>
</dbReference>
<evidence type="ECO:0000256" key="6">
    <source>
        <dbReference type="ARBA" id="ARBA00022898"/>
    </source>
</evidence>
<dbReference type="RefSeq" id="WP_217807892.1">
    <property type="nucleotide sequence ID" value="NZ_FWFR01000001.1"/>
</dbReference>
<dbReference type="GO" id="GO:0047536">
    <property type="term" value="F:2-aminoadipate transaminase activity"/>
    <property type="evidence" value="ECO:0007669"/>
    <property type="project" value="UniProtKB-EC"/>
</dbReference>
<proteinExistence type="inferred from homology"/>
<comment type="cofactor">
    <cofactor evidence="1">
        <name>pyridoxal 5'-phosphate</name>
        <dbReference type="ChEBI" id="CHEBI:597326"/>
    </cofactor>
</comment>
<reference evidence="8 9" key="1">
    <citation type="submission" date="2017-03" db="EMBL/GenBank/DDBJ databases">
        <authorList>
            <person name="Afonso C.L."/>
            <person name="Miller P.J."/>
            <person name="Scott M.A."/>
            <person name="Spackman E."/>
            <person name="Goraichik I."/>
            <person name="Dimitrov K.M."/>
            <person name="Suarez D.L."/>
            <person name="Swayne D.E."/>
        </authorList>
    </citation>
    <scope>NUCLEOTIDE SEQUENCE [LARGE SCALE GENOMIC DNA]</scope>
    <source>
        <strain evidence="8 9">CECT 7691</strain>
    </source>
</reference>
<evidence type="ECO:0000256" key="2">
    <source>
        <dbReference type="ARBA" id="ARBA00007441"/>
    </source>
</evidence>
<gene>
    <name evidence="8" type="primary">lysN</name>
    <name evidence="8" type="ORF">OCH7691_02031</name>
</gene>
<dbReference type="EC" id="2.6.1.39" evidence="8"/>
<dbReference type="SUPFAM" id="SSF53383">
    <property type="entry name" value="PLP-dependent transferases"/>
    <property type="match status" value="1"/>
</dbReference>
<keyword evidence="4 8" id="KW-0032">Aminotransferase</keyword>
<sequence length="405" mass="43142">MTFDRPDYPLSRRAHRMRASEIRELLKVIERPGMTSFAGGIPEPSLFDVAAFREAYAEALTDSGASLQYSTSEGYPPLRQWIARMMTARGVACTEEHVLVTHGSQQALDLIGKLFLDPGDALVTAAPTYLGALQSFSAFDPAFVAMRFHADAVSESGPAKLVYLVPDFANPSGETLTVREREAALAFARRAGAIVVEDAAYADLRYEGESLPSMAALDIADSGSIDAARTLYCGTFSKTLSPGLRVGWVCGPAALIRRLTLIKQAADLHTATINQQVVHRIASTSFDGAVQRARALYAGRRDAMLAALDRHAPAGVGFTRPAGGLFVWLTLPPDLDSDVLLAKAMELNIAFVPGRAFFTDGSGANNLRLSFSLLHEEAIANGIGTLCGLLEVALRAGAAGGRSAA</sequence>
<keyword evidence="5 8" id="KW-0808">Transferase</keyword>
<dbReference type="InterPro" id="IPR015422">
    <property type="entry name" value="PyrdxlP-dep_Trfase_small"/>
</dbReference>
<dbReference type="Proteomes" id="UP000193200">
    <property type="component" value="Unassembled WGS sequence"/>
</dbReference>
<evidence type="ECO:0000313" key="9">
    <source>
        <dbReference type="Proteomes" id="UP000193200"/>
    </source>
</evidence>
<name>A0A1Y5ST46_9PROT</name>
<dbReference type="EMBL" id="FWFR01000001">
    <property type="protein sequence ID" value="SLN47188.1"/>
    <property type="molecule type" value="Genomic_DNA"/>
</dbReference>
<evidence type="ECO:0000256" key="5">
    <source>
        <dbReference type="ARBA" id="ARBA00022679"/>
    </source>
</evidence>
<organism evidence="8 9">
    <name type="scientific">Oceanibacterium hippocampi</name>
    <dbReference type="NCBI Taxonomy" id="745714"/>
    <lineage>
        <taxon>Bacteria</taxon>
        <taxon>Pseudomonadati</taxon>
        <taxon>Pseudomonadota</taxon>
        <taxon>Alphaproteobacteria</taxon>
        <taxon>Sneathiellales</taxon>
        <taxon>Sneathiellaceae</taxon>
        <taxon>Oceanibacterium</taxon>
    </lineage>
</organism>
<dbReference type="AlphaFoldDB" id="A0A1Y5ST46"/>
<comment type="subunit">
    <text evidence="3">Homodimer.</text>
</comment>
<dbReference type="InterPro" id="IPR015424">
    <property type="entry name" value="PyrdxlP-dep_Trfase"/>
</dbReference>
<dbReference type="PANTHER" id="PTHR42790:SF19">
    <property type="entry name" value="KYNURENINE_ALPHA-AMINOADIPATE AMINOTRANSFERASE, MITOCHONDRIAL"/>
    <property type="match status" value="1"/>
</dbReference>
<evidence type="ECO:0000256" key="1">
    <source>
        <dbReference type="ARBA" id="ARBA00001933"/>
    </source>
</evidence>
<accession>A0A1Y5ST46</accession>